<feature type="compositionally biased region" description="Low complexity" evidence="1">
    <location>
        <begin position="108"/>
        <end position="117"/>
    </location>
</feature>
<dbReference type="RefSeq" id="WP_014208630.1">
    <property type="nucleotide sequence ID" value="NC_016604.1"/>
</dbReference>
<dbReference type="Proteomes" id="UP000005442">
    <property type="component" value="Chromosome"/>
</dbReference>
<feature type="compositionally biased region" description="Polar residues" evidence="1">
    <location>
        <begin position="145"/>
        <end position="154"/>
    </location>
</feature>
<accession>G8RGP1</accession>
<feature type="compositionally biased region" description="Pro residues" evidence="1">
    <location>
        <begin position="76"/>
        <end position="88"/>
    </location>
</feature>
<dbReference type="AlphaFoldDB" id="G8RGP1"/>
<dbReference type="InterPro" id="IPR021401">
    <property type="entry name" value="DUF3040"/>
</dbReference>
<gene>
    <name evidence="2" type="ordered locus">MycrhN_0160</name>
</gene>
<dbReference type="KEGG" id="mrh:MycrhN_0160"/>
<sequence length="167" mass="17896">MLSDDELHNLREIERRLRWTSPALGRLFDGVEPRPDESRGQRARAKMLVASAAFAGLALLGPRMLNEAETTALRRPPLPQVSPSPSEPAPSVATRISVIDLLGASTTQATATATGPAHARDTNIAVPSTGEPTTRPVERRHLSASIDSPRSPSNTDRDARAESESSC</sequence>
<dbReference type="OrthoDB" id="4461689at2"/>
<name>G8RGP1_MYCRN</name>
<evidence type="ECO:0000256" key="1">
    <source>
        <dbReference type="SAM" id="MobiDB-lite"/>
    </source>
</evidence>
<keyword evidence="3" id="KW-1185">Reference proteome</keyword>
<organism evidence="2 3">
    <name type="scientific">Mycolicibacterium rhodesiae (strain NBB3)</name>
    <name type="common">Mycobacterium rhodesiae</name>
    <dbReference type="NCBI Taxonomy" id="710685"/>
    <lineage>
        <taxon>Bacteria</taxon>
        <taxon>Bacillati</taxon>
        <taxon>Actinomycetota</taxon>
        <taxon>Actinomycetes</taxon>
        <taxon>Mycobacteriales</taxon>
        <taxon>Mycobacteriaceae</taxon>
        <taxon>Mycolicibacterium</taxon>
    </lineage>
</organism>
<protein>
    <submittedName>
        <fullName evidence="2">Uncharacterized protein</fullName>
    </submittedName>
</protein>
<proteinExistence type="predicted"/>
<dbReference type="eggNOG" id="ENOG503272F">
    <property type="taxonomic scope" value="Bacteria"/>
</dbReference>
<dbReference type="EMBL" id="CP003169">
    <property type="protein sequence ID" value="AEV70810.1"/>
    <property type="molecule type" value="Genomic_DNA"/>
</dbReference>
<dbReference type="Pfam" id="PF11239">
    <property type="entry name" value="DUF3040"/>
    <property type="match status" value="1"/>
</dbReference>
<feature type="compositionally biased region" description="Basic and acidic residues" evidence="1">
    <location>
        <begin position="155"/>
        <end position="167"/>
    </location>
</feature>
<dbReference type="PATRIC" id="fig|710685.3.peg.164"/>
<evidence type="ECO:0000313" key="2">
    <source>
        <dbReference type="EMBL" id="AEV70810.1"/>
    </source>
</evidence>
<reference evidence="2 3" key="1">
    <citation type="submission" date="2011-12" db="EMBL/GenBank/DDBJ databases">
        <title>Complete sequence of Mycobacterium rhodesiae NBB3.</title>
        <authorList>
            <consortium name="US DOE Joint Genome Institute"/>
            <person name="Lucas S."/>
            <person name="Han J."/>
            <person name="Lapidus A."/>
            <person name="Cheng J.-F."/>
            <person name="Goodwin L."/>
            <person name="Pitluck S."/>
            <person name="Peters L."/>
            <person name="Mikhailova N."/>
            <person name="Gu W."/>
            <person name="Detter J.C."/>
            <person name="Han C."/>
            <person name="Tapia R."/>
            <person name="Land M."/>
            <person name="Hauser L."/>
            <person name="Kyrpides N."/>
            <person name="Ivanova N."/>
            <person name="Pagani I."/>
            <person name="Mattes T."/>
            <person name="Holmes A."/>
            <person name="Rutledge P."/>
            <person name="Paulsen I."/>
            <person name="Coleman N."/>
            <person name="Woyke T."/>
        </authorList>
    </citation>
    <scope>NUCLEOTIDE SEQUENCE [LARGE SCALE GENOMIC DNA]</scope>
    <source>
        <strain evidence="2 3">NBB3</strain>
    </source>
</reference>
<feature type="region of interest" description="Disordered" evidence="1">
    <location>
        <begin position="68"/>
        <end position="92"/>
    </location>
</feature>
<evidence type="ECO:0000313" key="3">
    <source>
        <dbReference type="Proteomes" id="UP000005442"/>
    </source>
</evidence>
<dbReference type="HOGENOM" id="CLU_1592768_0_0_11"/>
<feature type="region of interest" description="Disordered" evidence="1">
    <location>
        <begin position="108"/>
        <end position="167"/>
    </location>
</feature>
<dbReference type="STRING" id="710685.MycrhN_0160"/>